<evidence type="ECO:0000313" key="4">
    <source>
        <dbReference type="Proteomes" id="UP000245060"/>
    </source>
</evidence>
<sequence length="324" mass="35733">MSIHARWRSLLDTALDRTIVGGYTRIGYHLRQWGWPDDPRPHALKGKTALVTGANRGIGKAIATGLAQLGANVLLTVRDETSGAQARKEIVDANPDADVQVEVCDVSDLSDVRAFAADLSAREWELDVLIHNAGVLPPERTETVDRHELTLATHVLGPVLLTECLAPVLSAAEDPRVILMSSGGMYTQSLPADDPEYFDEPYSGVTAYARTKRMQVALTPILARHWADDNIRVYAMHPGWADTPGVATSLPAFRSLTAPLLRTPEQAADTAIWLAATDPAPPTGGFWHDRRPRPEHYLPLTWHGERERERLWRYCAYSIGIDNA</sequence>
<reference evidence="3" key="3">
    <citation type="journal article" date="2022" name="Microbiol. Resour. Announc.">
        <title>Draft Genome Sequences of Eight Mycobacterium montefiorense Strains Isolated from Salamanders in Captivity.</title>
        <authorList>
            <person name="Komine T."/>
            <person name="Ihara H."/>
            <person name="Fukano H."/>
            <person name="Hoshino Y."/>
            <person name="Kurata O."/>
            <person name="Wada S."/>
        </authorList>
    </citation>
    <scope>NUCLEOTIDE SEQUENCE</scope>
    <source>
        <strain evidence="3">NJB18185</strain>
    </source>
</reference>
<dbReference type="Gene3D" id="3.40.50.720">
    <property type="entry name" value="NAD(P)-binding Rossmann-like Domain"/>
    <property type="match status" value="1"/>
</dbReference>
<reference evidence="2" key="1">
    <citation type="journal article" date="2018" name="Genome Announc.">
        <title>Draft Genome Sequence of Mycobacterium montefiorense Isolated from Japanese Black Salamander (Hynobius nigrescens).</title>
        <authorList>
            <person name="Fukano H."/>
            <person name="Yoshida M."/>
            <person name="Shimizu A."/>
            <person name="Iwao H."/>
            <person name="Katayama Y."/>
            <person name="Omatsu T."/>
            <person name="Mizutani T."/>
            <person name="Kurata O."/>
            <person name="Wada S."/>
            <person name="Hoshino Y."/>
        </authorList>
    </citation>
    <scope>NUCLEOTIDE SEQUENCE</scope>
    <source>
        <strain evidence="2">BS</strain>
    </source>
</reference>
<dbReference type="EMBL" id="BFCH01000007">
    <property type="protein sequence ID" value="GBG36465.1"/>
    <property type="molecule type" value="Genomic_DNA"/>
</dbReference>
<gene>
    <name evidence="2" type="ORF">MmonteBS_08370</name>
    <name evidence="3" type="ORF">NJB18185_19770</name>
</gene>
<name>A0AA37PME8_9MYCO</name>
<dbReference type="InterPro" id="IPR057326">
    <property type="entry name" value="KR_dom"/>
</dbReference>
<dbReference type="PANTHER" id="PTHR44656:SF7">
    <property type="entry name" value="DEHYDROGENASE_REDUCTASE SDR FAMILY MEMBER 12"/>
    <property type="match status" value="1"/>
</dbReference>
<dbReference type="Proteomes" id="UP001139505">
    <property type="component" value="Unassembled WGS sequence"/>
</dbReference>
<dbReference type="SMART" id="SM00822">
    <property type="entry name" value="PKS_KR"/>
    <property type="match status" value="1"/>
</dbReference>
<evidence type="ECO:0000313" key="5">
    <source>
        <dbReference type="Proteomes" id="UP001139505"/>
    </source>
</evidence>
<evidence type="ECO:0000313" key="2">
    <source>
        <dbReference type="EMBL" id="GBG36465.1"/>
    </source>
</evidence>
<dbReference type="InterPro" id="IPR002347">
    <property type="entry name" value="SDR_fam"/>
</dbReference>
<keyword evidence="4" id="KW-1185">Reference proteome</keyword>
<protein>
    <submittedName>
        <fullName evidence="3">Oxidoreductase</fullName>
    </submittedName>
</protein>
<dbReference type="PANTHER" id="PTHR44656">
    <property type="entry name" value="DEHYDROGENASE/REDUCTASE SDR FAMILY MEMBER 12"/>
    <property type="match status" value="1"/>
</dbReference>
<dbReference type="InterPro" id="IPR052992">
    <property type="entry name" value="SDR_member_12"/>
</dbReference>
<accession>A0AA37PME8</accession>
<evidence type="ECO:0000313" key="3">
    <source>
        <dbReference type="EMBL" id="GKU72201.1"/>
    </source>
</evidence>
<dbReference type="EMBL" id="BQYH01000010">
    <property type="protein sequence ID" value="GKU72201.1"/>
    <property type="molecule type" value="Genomic_DNA"/>
</dbReference>
<dbReference type="RefSeq" id="WP_108920702.1">
    <property type="nucleotide sequence ID" value="NZ_BFCH01000007.1"/>
</dbReference>
<dbReference type="AlphaFoldDB" id="A0AA37PME8"/>
<reference evidence="3" key="4">
    <citation type="submission" date="2022-04" db="EMBL/GenBank/DDBJ databases">
        <authorList>
            <person name="Komine T."/>
            <person name="Fukano H."/>
            <person name="Wada S."/>
        </authorList>
    </citation>
    <scope>NUCLEOTIDE SEQUENCE</scope>
    <source>
        <strain evidence="3">NJB18185</strain>
    </source>
</reference>
<dbReference type="Pfam" id="PF00106">
    <property type="entry name" value="adh_short"/>
    <property type="match status" value="1"/>
</dbReference>
<dbReference type="InterPro" id="IPR036291">
    <property type="entry name" value="NAD(P)-bd_dom_sf"/>
</dbReference>
<dbReference type="SUPFAM" id="SSF51735">
    <property type="entry name" value="NAD(P)-binding Rossmann-fold domains"/>
    <property type="match status" value="1"/>
</dbReference>
<proteinExistence type="predicted"/>
<feature type="domain" description="Ketoreductase" evidence="1">
    <location>
        <begin position="47"/>
        <end position="201"/>
    </location>
</feature>
<dbReference type="PRINTS" id="PR00081">
    <property type="entry name" value="GDHRDH"/>
</dbReference>
<dbReference type="Proteomes" id="UP000245060">
    <property type="component" value="Unassembled WGS sequence"/>
</dbReference>
<reference evidence="4" key="2">
    <citation type="submission" date="2018-04" db="EMBL/GenBank/DDBJ databases">
        <title>Draft genome sequence of Mycobacterium montefiorense isolated from Japanese black salamander.</title>
        <authorList>
            <person name="Fukano H."/>
            <person name="Yoshida M."/>
            <person name="Shimizu A."/>
            <person name="Iwao H."/>
            <person name="Kurata O."/>
            <person name="Katayama Y."/>
            <person name="Omatsu T."/>
            <person name="Mizutani T."/>
            <person name="Wada S."/>
            <person name="Hoshino Y."/>
        </authorList>
    </citation>
    <scope>NUCLEOTIDE SEQUENCE [LARGE SCALE GENOMIC DNA]</scope>
    <source>
        <strain evidence="4">BS</strain>
    </source>
</reference>
<comment type="caution">
    <text evidence="3">The sequence shown here is derived from an EMBL/GenBank/DDBJ whole genome shotgun (WGS) entry which is preliminary data.</text>
</comment>
<organism evidence="3 5">
    <name type="scientific">Mycobacterium montefiorense</name>
    <dbReference type="NCBI Taxonomy" id="154654"/>
    <lineage>
        <taxon>Bacteria</taxon>
        <taxon>Bacillati</taxon>
        <taxon>Actinomycetota</taxon>
        <taxon>Actinomycetes</taxon>
        <taxon>Mycobacteriales</taxon>
        <taxon>Mycobacteriaceae</taxon>
        <taxon>Mycobacterium</taxon>
        <taxon>Mycobacterium simiae complex</taxon>
    </lineage>
</organism>
<evidence type="ECO:0000259" key="1">
    <source>
        <dbReference type="SMART" id="SM00822"/>
    </source>
</evidence>